<feature type="coiled-coil region" evidence="1">
    <location>
        <begin position="611"/>
        <end position="659"/>
    </location>
</feature>
<organism evidence="3 4">
    <name type="scientific">Polyplosphaeria fusca</name>
    <dbReference type="NCBI Taxonomy" id="682080"/>
    <lineage>
        <taxon>Eukaryota</taxon>
        <taxon>Fungi</taxon>
        <taxon>Dikarya</taxon>
        <taxon>Ascomycota</taxon>
        <taxon>Pezizomycotina</taxon>
        <taxon>Dothideomycetes</taxon>
        <taxon>Pleosporomycetidae</taxon>
        <taxon>Pleosporales</taxon>
        <taxon>Tetraplosphaeriaceae</taxon>
        <taxon>Polyplosphaeria</taxon>
    </lineage>
</organism>
<feature type="compositionally biased region" description="Polar residues" evidence="2">
    <location>
        <begin position="22"/>
        <end position="37"/>
    </location>
</feature>
<reference evidence="3" key="1">
    <citation type="journal article" date="2020" name="Stud. Mycol.">
        <title>101 Dothideomycetes genomes: a test case for predicting lifestyles and emergence of pathogens.</title>
        <authorList>
            <person name="Haridas S."/>
            <person name="Albert R."/>
            <person name="Binder M."/>
            <person name="Bloem J."/>
            <person name="Labutti K."/>
            <person name="Salamov A."/>
            <person name="Andreopoulos B."/>
            <person name="Baker S."/>
            <person name="Barry K."/>
            <person name="Bills G."/>
            <person name="Bluhm B."/>
            <person name="Cannon C."/>
            <person name="Castanera R."/>
            <person name="Culley D."/>
            <person name="Daum C."/>
            <person name="Ezra D."/>
            <person name="Gonzalez J."/>
            <person name="Henrissat B."/>
            <person name="Kuo A."/>
            <person name="Liang C."/>
            <person name="Lipzen A."/>
            <person name="Lutzoni F."/>
            <person name="Magnuson J."/>
            <person name="Mondo S."/>
            <person name="Nolan M."/>
            <person name="Ohm R."/>
            <person name="Pangilinan J."/>
            <person name="Park H.-J."/>
            <person name="Ramirez L."/>
            <person name="Alfaro M."/>
            <person name="Sun H."/>
            <person name="Tritt A."/>
            <person name="Yoshinaga Y."/>
            <person name="Zwiers L.-H."/>
            <person name="Turgeon B."/>
            <person name="Goodwin S."/>
            <person name="Spatafora J."/>
            <person name="Crous P."/>
            <person name="Grigoriev I."/>
        </authorList>
    </citation>
    <scope>NUCLEOTIDE SEQUENCE</scope>
    <source>
        <strain evidence="3">CBS 125425</strain>
    </source>
</reference>
<accession>A0A9P4R3B0</accession>
<feature type="coiled-coil region" evidence="1">
    <location>
        <begin position="261"/>
        <end position="298"/>
    </location>
</feature>
<feature type="coiled-coil region" evidence="1">
    <location>
        <begin position="369"/>
        <end position="396"/>
    </location>
</feature>
<sequence length="661" mass="74631">MSSPPKKLVPSLLNLNRRRIGSASSNPGSNYSQNELSGSWRRERNERAQPPTHTDEELLDAYLKHFELEQKVAELNLDNTILQSYGKAGVVDELRQEAVKWKKKAREAEETLNQLVQTNLELTKYHESFGRSLKALKEEIAEKDANLKATQTSLNVARSSNDNLQARLHRYRELESNGKFQIQTILEQAALINDESAAKETQIQKLTEECSYHKGQAEEVYELTAKLKKRVFELEEIIHENDQKDRTEKLQRAVYDSKAIAENQAARIQELELLVEKNEANELEISAYSSENETLKAQVAALVSKLAEHATNGNSDQSAKTLALEDEVDIGGKLLLSDENPTEEMNERDLEILISTAKDEQIRALIEGNELANMKFDEAYTNLKSAEAENKRLSAQLLRCPNLIHKAGQHVTTRSMSTQTEALSETTFIASTASIQTSETPKREFIRTILDTNDVSHLTIAIAIASNDTKNMSRIARLKAAINPSANFSISGEPNIVRELRKRMDDSAREAAFSASEITRLHKEVGKRDKDLASRVNEMASRSPCTISSHKQLEDEVRALKAREPCTVPAHKNLESELRAASPSVQSVQSVQTTRTENSVFSYQMCEDPSHTQLQAQVEGMKREKRRLQDEMQSLEARHEIQEAVLKILREQMEEMERKSA</sequence>
<dbReference type="EMBL" id="ML996128">
    <property type="protein sequence ID" value="KAF2736121.1"/>
    <property type="molecule type" value="Genomic_DNA"/>
</dbReference>
<dbReference type="AlphaFoldDB" id="A0A9P4R3B0"/>
<feature type="region of interest" description="Disordered" evidence="2">
    <location>
        <begin position="19"/>
        <end position="54"/>
    </location>
</feature>
<proteinExistence type="predicted"/>
<comment type="caution">
    <text evidence="3">The sequence shown here is derived from an EMBL/GenBank/DDBJ whole genome shotgun (WGS) entry which is preliminary data.</text>
</comment>
<keyword evidence="4" id="KW-1185">Reference proteome</keyword>
<gene>
    <name evidence="3" type="ORF">EJ04DRAFT_598492</name>
</gene>
<protein>
    <submittedName>
        <fullName evidence="3">Uncharacterized protein</fullName>
    </submittedName>
</protein>
<name>A0A9P4R3B0_9PLEO</name>
<evidence type="ECO:0000256" key="1">
    <source>
        <dbReference type="SAM" id="Coils"/>
    </source>
</evidence>
<evidence type="ECO:0000313" key="3">
    <source>
        <dbReference type="EMBL" id="KAF2736121.1"/>
    </source>
</evidence>
<evidence type="ECO:0000256" key="2">
    <source>
        <dbReference type="SAM" id="MobiDB-lite"/>
    </source>
</evidence>
<feature type="coiled-coil region" evidence="1">
    <location>
        <begin position="91"/>
        <end position="209"/>
    </location>
</feature>
<evidence type="ECO:0000313" key="4">
    <source>
        <dbReference type="Proteomes" id="UP000799444"/>
    </source>
</evidence>
<keyword evidence="1" id="KW-0175">Coiled coil</keyword>
<dbReference type="Proteomes" id="UP000799444">
    <property type="component" value="Unassembled WGS sequence"/>
</dbReference>